<comment type="function">
    <text evidence="18 21">Catalyzes the transfer of a methyl group from methyl-cobalamin to homocysteine, yielding enzyme-bound cob(I)alamin and methionine. Subsequently, remethylates the cofactor using methyltetrahydrofolate.</text>
</comment>
<feature type="domain" description="Pterin-binding" evidence="24">
    <location>
        <begin position="358"/>
        <end position="619"/>
    </location>
</feature>
<evidence type="ECO:0000256" key="7">
    <source>
        <dbReference type="ARBA" id="ARBA00013998"/>
    </source>
</evidence>
<dbReference type="InterPro" id="IPR004223">
    <property type="entry name" value="VitB12-dep_Met_synth_activ_dom"/>
</dbReference>
<evidence type="ECO:0000256" key="16">
    <source>
        <dbReference type="ARBA" id="ARBA00023167"/>
    </source>
</evidence>
<dbReference type="GO" id="GO:0032259">
    <property type="term" value="P:methylation"/>
    <property type="evidence" value="ECO:0007669"/>
    <property type="project" value="UniProtKB-KW"/>
</dbReference>
<comment type="pathway">
    <text evidence="4 21">Amino-acid biosynthesis; L-methionine biosynthesis via de novo pathway; L-methionine from L-homocysteine (MetH route): step 1/1.</text>
</comment>
<evidence type="ECO:0000256" key="19">
    <source>
        <dbReference type="ARBA" id="ARBA00031040"/>
    </source>
</evidence>
<dbReference type="NCBIfam" id="NF007024">
    <property type="entry name" value="PRK09490.1"/>
    <property type="match status" value="1"/>
</dbReference>
<protein>
    <recommendedName>
        <fullName evidence="7 20">Methionine synthase</fullName>
        <ecNumber evidence="6 20">2.1.1.13</ecNumber>
    </recommendedName>
    <alternativeName>
        <fullName evidence="19 21">5-methyltetrahydrofolate--homocysteine methyltransferase</fullName>
    </alternativeName>
</protein>
<dbReference type="Pfam" id="PF02607">
    <property type="entry name" value="B12-binding_2"/>
    <property type="match status" value="1"/>
</dbReference>
<dbReference type="SUPFAM" id="SSF52242">
    <property type="entry name" value="Cobalamin (vitamin B12)-binding domain"/>
    <property type="match status" value="1"/>
</dbReference>
<dbReference type="InterPro" id="IPR006158">
    <property type="entry name" value="Cobalamin-bd"/>
</dbReference>
<evidence type="ECO:0000256" key="6">
    <source>
        <dbReference type="ARBA" id="ARBA00012032"/>
    </source>
</evidence>
<dbReference type="PANTHER" id="PTHR45833:SF1">
    <property type="entry name" value="METHIONINE SYNTHASE"/>
    <property type="match status" value="1"/>
</dbReference>
<dbReference type="Gene3D" id="1.10.1240.10">
    <property type="entry name" value="Methionine synthase domain"/>
    <property type="match status" value="1"/>
</dbReference>
<evidence type="ECO:0000259" key="27">
    <source>
        <dbReference type="PROSITE" id="PS51337"/>
    </source>
</evidence>
<evidence type="ECO:0000256" key="20">
    <source>
        <dbReference type="NCBIfam" id="TIGR02082"/>
    </source>
</evidence>
<keyword evidence="9 21" id="KW-0028">Amino-acid biosynthesis</keyword>
<dbReference type="SUPFAM" id="SSF47644">
    <property type="entry name" value="Methionine synthase domain"/>
    <property type="match status" value="1"/>
</dbReference>
<keyword evidence="29" id="KW-1185">Reference proteome</keyword>
<dbReference type="SUPFAM" id="SSF82282">
    <property type="entry name" value="Homocysteine S-methyltransferase"/>
    <property type="match status" value="1"/>
</dbReference>
<dbReference type="Gene3D" id="3.20.20.20">
    <property type="entry name" value="Dihydropteroate synthase-like"/>
    <property type="match status" value="1"/>
</dbReference>
<dbReference type="SMART" id="SM01018">
    <property type="entry name" value="B12-binding_2"/>
    <property type="match status" value="1"/>
</dbReference>
<comment type="similarity">
    <text evidence="5">Belongs to the vitamin-B12 dependent methionine synthase family.</text>
</comment>
<dbReference type="InterPro" id="IPR037010">
    <property type="entry name" value="VitB12-dep_Met_synth_activ_sf"/>
</dbReference>
<evidence type="ECO:0000256" key="21">
    <source>
        <dbReference type="PIRNR" id="PIRNR000381"/>
    </source>
</evidence>
<evidence type="ECO:0000256" key="13">
    <source>
        <dbReference type="ARBA" id="ARBA00022723"/>
    </source>
</evidence>
<keyword evidence="14" id="KW-0677">Repeat</keyword>
<comment type="cofactor">
    <cofactor evidence="3 21">
        <name>methylcob(III)alamin</name>
        <dbReference type="ChEBI" id="CHEBI:28115"/>
    </cofactor>
</comment>
<dbReference type="PROSITE" id="PS50974">
    <property type="entry name" value="ADOMET_ACTIVATION"/>
    <property type="match status" value="1"/>
</dbReference>
<dbReference type="PANTHER" id="PTHR45833">
    <property type="entry name" value="METHIONINE SYNTHASE"/>
    <property type="match status" value="1"/>
</dbReference>
<reference evidence="28 29" key="2">
    <citation type="submission" date="2024-09" db="EMBL/GenBank/DDBJ databases">
        <title>Draft genome sequence of Candidatus Magnetaquicoccaceae bacterium FCR-1.</title>
        <authorList>
            <person name="Shimoshige H."/>
            <person name="Shimamura S."/>
            <person name="Taoka A."/>
            <person name="Kobayashi H."/>
            <person name="Maekawa T."/>
        </authorList>
    </citation>
    <scope>NUCLEOTIDE SEQUENCE [LARGE SCALE GENOMIC DNA]</scope>
    <source>
        <strain evidence="28 29">FCR-1</strain>
    </source>
</reference>
<keyword evidence="13 21" id="KW-0479">Metal-binding</keyword>
<evidence type="ECO:0000256" key="18">
    <source>
        <dbReference type="ARBA" id="ARBA00025552"/>
    </source>
</evidence>
<dbReference type="Proteomes" id="UP001628193">
    <property type="component" value="Unassembled WGS sequence"/>
</dbReference>
<evidence type="ECO:0000256" key="4">
    <source>
        <dbReference type="ARBA" id="ARBA00005178"/>
    </source>
</evidence>
<evidence type="ECO:0000256" key="10">
    <source>
        <dbReference type="ARBA" id="ARBA00022628"/>
    </source>
</evidence>
<dbReference type="PROSITE" id="PS51332">
    <property type="entry name" value="B12_BINDING"/>
    <property type="match status" value="1"/>
</dbReference>
<dbReference type="PROSITE" id="PS50972">
    <property type="entry name" value="PTERIN_BINDING"/>
    <property type="match status" value="1"/>
</dbReference>
<dbReference type="InterPro" id="IPR033706">
    <property type="entry name" value="Met_synthase_B12-bd"/>
</dbReference>
<proteinExistence type="inferred from homology"/>
<feature type="domain" description="AdoMet activation" evidence="25">
    <location>
        <begin position="903"/>
        <end position="1236"/>
    </location>
</feature>
<evidence type="ECO:0000256" key="14">
    <source>
        <dbReference type="ARBA" id="ARBA00022737"/>
    </source>
</evidence>
<evidence type="ECO:0000259" key="23">
    <source>
        <dbReference type="PROSITE" id="PS50970"/>
    </source>
</evidence>
<dbReference type="InterPro" id="IPR011822">
    <property type="entry name" value="MetH"/>
</dbReference>
<dbReference type="CDD" id="cd02069">
    <property type="entry name" value="methionine_synthase_B12_BD"/>
    <property type="match status" value="1"/>
</dbReference>
<reference evidence="28 29" key="1">
    <citation type="submission" date="2024-05" db="EMBL/GenBank/DDBJ databases">
        <authorList>
            <consortium name="Candidatus Magnetaquicoccaceae bacterium FCR-1 genome sequencing consortium"/>
            <person name="Shimoshige H."/>
            <person name="Shimamura S."/>
            <person name="Taoka A."/>
            <person name="Kobayashi H."/>
            <person name="Maekawa T."/>
        </authorList>
    </citation>
    <scope>NUCLEOTIDE SEQUENCE [LARGE SCALE GENOMIC DNA]</scope>
    <source>
        <strain evidence="28 29">FCR-1</strain>
    </source>
</reference>
<keyword evidence="16 21" id="KW-0486">Methionine biosynthesis</keyword>
<dbReference type="EMBL" id="BAAFGK010000001">
    <property type="protein sequence ID" value="GAB0055715.1"/>
    <property type="molecule type" value="Genomic_DNA"/>
</dbReference>
<evidence type="ECO:0000259" key="25">
    <source>
        <dbReference type="PROSITE" id="PS50974"/>
    </source>
</evidence>
<evidence type="ECO:0000256" key="5">
    <source>
        <dbReference type="ARBA" id="ARBA00010398"/>
    </source>
</evidence>
<comment type="catalytic activity">
    <reaction evidence="1 21">
        <text>(6S)-5-methyl-5,6,7,8-tetrahydrofolate + L-homocysteine = (6S)-5,6,7,8-tetrahydrofolate + L-methionine</text>
        <dbReference type="Rhea" id="RHEA:11172"/>
        <dbReference type="ChEBI" id="CHEBI:18608"/>
        <dbReference type="ChEBI" id="CHEBI:57453"/>
        <dbReference type="ChEBI" id="CHEBI:57844"/>
        <dbReference type="ChEBI" id="CHEBI:58199"/>
        <dbReference type="EC" id="2.1.1.13"/>
    </reaction>
</comment>
<evidence type="ECO:0000256" key="17">
    <source>
        <dbReference type="ARBA" id="ARBA00023285"/>
    </source>
</evidence>
<name>A0ABQ0C4S8_9PROT</name>
<dbReference type="GO" id="GO:0008705">
    <property type="term" value="F:methionine synthase activity"/>
    <property type="evidence" value="ECO:0007669"/>
    <property type="project" value="UniProtKB-EC"/>
</dbReference>
<feature type="binding site" evidence="22">
    <location>
        <position position="312"/>
    </location>
    <ligand>
        <name>Zn(2+)</name>
        <dbReference type="ChEBI" id="CHEBI:29105"/>
    </ligand>
</feature>
<evidence type="ECO:0000259" key="26">
    <source>
        <dbReference type="PROSITE" id="PS51332"/>
    </source>
</evidence>
<dbReference type="SUPFAM" id="SSF56507">
    <property type="entry name" value="Methionine synthase activation domain-like"/>
    <property type="match status" value="1"/>
</dbReference>
<feature type="domain" description="B12-binding N-terminal" evidence="27">
    <location>
        <begin position="652"/>
        <end position="746"/>
    </location>
</feature>
<keyword evidence="12 21" id="KW-0949">S-adenosyl-L-methionine</keyword>
<dbReference type="Pfam" id="PF02965">
    <property type="entry name" value="Met_synt_B12"/>
    <property type="match status" value="1"/>
</dbReference>
<dbReference type="InterPro" id="IPR036594">
    <property type="entry name" value="Meth_synthase_dom"/>
</dbReference>
<dbReference type="Gene3D" id="3.40.50.280">
    <property type="entry name" value="Cobalamin-binding domain"/>
    <property type="match status" value="1"/>
</dbReference>
<gene>
    <name evidence="28" type="primary">metH</name>
    <name evidence="28" type="ORF">SIID45300_00010</name>
</gene>
<keyword evidence="8 21" id="KW-0489">Methyltransferase</keyword>
<dbReference type="PIRSF" id="PIRSF000381">
    <property type="entry name" value="MetH"/>
    <property type="match status" value="1"/>
</dbReference>
<comment type="cofactor">
    <cofactor evidence="2 21 22">
        <name>Zn(2+)</name>
        <dbReference type="ChEBI" id="CHEBI:29105"/>
    </cofactor>
</comment>
<sequence length="1236" mass="133951">MTTNRSTLLGQQLKERILVLDGAMGTMIQGHDLTEADFRGARFASHPGELKGNNDLLCLTRPDVIQGIHAAYLEAGADLIETNSFNANAISLADYGMPELAYEINLHAARVARAAADQITRTTPERPRFVAGILGPTNRTASISPDVNQPGYRNVTFAALVDVYTTAIRGLADGGADALMVETVFDALNCKAALFAILAFNESRPDPLPIMISGTISDRSGRILSGQTIEAFVHATAHANPLTMGLNCALGAEQLRPHLANLARASEALISVHPNAGLPNELGGYDETPEAMAAIIRDFAQQGLVNIAGGCCGTTPAFIRAIAEAVRDLPPRVPARSNGLCRLSGLEPLEIGAKESLFVNVGERTNVSGSRKFARLIRDGNDDEAIEVARQQVEDGAQIIDINMDDAMLDAPAAMTRFLNRLAAEPEISRVPVMIDSSRWEAIEAGLQCLQGRGIVNSLSLKEGEAAFLEHARLTKRYGAAAVVMAFDEEGQADTLERRVAICRRAHDLLTQKAGFRPEEIIFDANIFAVGTGIAAHDRYAIDFIEALRRIKADMPGVLTSGGVSNVSFSFRGNDAIREAMHAVFLYHAVSAGLDMGIVNAGQLAIYAEIAPVLREQIEDLILARREDAAERLLETAQSLKDQQPGVREKSEEQSWRGLPVHERLVHAMVKGIDAFIDADVEEARLAASDPLAVVEGPLMAGMNQVGELFGAGQMFLPQVVKSARVMKKAVAQLTPYIEATRLAGAGGPSAKGKILLATVKGDVHDIGKNIVKVVLQCNHYEVIDAGVMVPGEVILDRAQTEGVDIVGLSGLITPSLEQMALVAAEMERRGMTLPLMVGGATTSPLHTAVKIAPHYSGVVVQARDASQAASTASKLLHDDKKGPFSAEITAQHAHLRAQYQLKKSQRPPLSLADARARRLVIDWSVQPPVPPRFLGIRVIDGQSLEALVPFIDWTPFFQTWGLNGRFPEILNHPERGAEARRLFEEAQRTLERILAQGILRARGVFGIFRANVLEGEEVVIRPHAGFPDAVLARLRWPRQQAERPEGQPCLSLADFIAPLSTGLEDALGMFAVTAGLGLDEAVVELEARGDDFEVIMLKALADRLAEAFAEQLHWRVRREFWGYAEGEPMDSEALIRERYQGIRPAPGYPACPDHAQKRVIFDLLDVGAVTGMRLTESFAMHPAAAVAGFYLAHPQARYLRVDGLDREQVAELARFGNESVEALEMRLVNHLGYAT</sequence>
<dbReference type="EC" id="2.1.1.13" evidence="6 20"/>
<keyword evidence="15 21" id="KW-0862">Zinc</keyword>
<dbReference type="Pfam" id="PF02574">
    <property type="entry name" value="S-methyl_trans"/>
    <property type="match status" value="1"/>
</dbReference>
<evidence type="ECO:0000256" key="8">
    <source>
        <dbReference type="ARBA" id="ARBA00022603"/>
    </source>
</evidence>
<organism evidence="28 29">
    <name type="scientific">Candidatus Magnetaquiglobus chichijimensis</name>
    <dbReference type="NCBI Taxonomy" id="3141448"/>
    <lineage>
        <taxon>Bacteria</taxon>
        <taxon>Pseudomonadati</taxon>
        <taxon>Pseudomonadota</taxon>
        <taxon>Magnetococcia</taxon>
        <taxon>Magnetococcales</taxon>
        <taxon>Candidatus Magnetaquicoccaceae</taxon>
        <taxon>Candidatus Magnetaquiglobus</taxon>
    </lineage>
</organism>
<evidence type="ECO:0000259" key="24">
    <source>
        <dbReference type="PROSITE" id="PS50972"/>
    </source>
</evidence>
<evidence type="ECO:0000256" key="15">
    <source>
        <dbReference type="ARBA" id="ARBA00022833"/>
    </source>
</evidence>
<dbReference type="Pfam" id="PF02310">
    <property type="entry name" value="B12-binding"/>
    <property type="match status" value="1"/>
</dbReference>
<dbReference type="CDD" id="cd00740">
    <property type="entry name" value="MeTr"/>
    <property type="match status" value="1"/>
</dbReference>
<dbReference type="InterPro" id="IPR036589">
    <property type="entry name" value="HCY_dom_sf"/>
</dbReference>
<dbReference type="InterPro" id="IPR000489">
    <property type="entry name" value="Pterin-binding_dom"/>
</dbReference>
<comment type="domain">
    <text evidence="21">Modular enzyme with four functionally distinct domains. The isolated Hcy-binding domain catalyzes methyl transfer from free methylcobalamin to homocysteine. The Hcy-binding domain in association with the pterin-binding domain catalyzes the methylation of cob(I)alamin by methyltetrahydrofolate and the methylation of homocysteine. The B12-binding domain binds the cofactor. The AdoMet activation domain binds S-adenosyl-L-methionine. Under aerobic conditions cob(I)alamin can be converted to inactive cob(II)alamin. Reductive methylation by S-adenosyl-L-methionine and flavodoxin regenerates methylcobalamin.</text>
</comment>
<dbReference type="SUPFAM" id="SSF51717">
    <property type="entry name" value="Dihydropteroate synthetase-like"/>
    <property type="match status" value="1"/>
</dbReference>
<keyword evidence="11 21" id="KW-0808">Transferase</keyword>
<evidence type="ECO:0000256" key="12">
    <source>
        <dbReference type="ARBA" id="ARBA00022691"/>
    </source>
</evidence>
<dbReference type="InterPro" id="IPR011005">
    <property type="entry name" value="Dihydropteroate_synth-like_sf"/>
</dbReference>
<dbReference type="InterPro" id="IPR003726">
    <property type="entry name" value="HCY_dom"/>
</dbReference>
<evidence type="ECO:0000256" key="1">
    <source>
        <dbReference type="ARBA" id="ARBA00001700"/>
    </source>
</evidence>
<dbReference type="Gene3D" id="3.10.196.10">
    <property type="entry name" value="Vitamin B12-dependent methionine synthase, activation domain"/>
    <property type="match status" value="1"/>
</dbReference>
<dbReference type="RefSeq" id="WP_420903429.1">
    <property type="nucleotide sequence ID" value="NZ_BAAFGK010000001.1"/>
</dbReference>
<evidence type="ECO:0000256" key="11">
    <source>
        <dbReference type="ARBA" id="ARBA00022679"/>
    </source>
</evidence>
<keyword evidence="17 21" id="KW-0170">Cobalt</keyword>
<evidence type="ECO:0000256" key="2">
    <source>
        <dbReference type="ARBA" id="ARBA00001947"/>
    </source>
</evidence>
<dbReference type="InterPro" id="IPR050554">
    <property type="entry name" value="Met_Synthase/Corrinoid"/>
</dbReference>
<dbReference type="PROSITE" id="PS51337">
    <property type="entry name" value="B12_BINDING_NTER"/>
    <property type="match status" value="1"/>
</dbReference>
<evidence type="ECO:0000313" key="28">
    <source>
        <dbReference type="EMBL" id="GAB0055715.1"/>
    </source>
</evidence>
<evidence type="ECO:0000256" key="22">
    <source>
        <dbReference type="PROSITE-ProRule" id="PRU00333"/>
    </source>
</evidence>
<evidence type="ECO:0000256" key="3">
    <source>
        <dbReference type="ARBA" id="ARBA00001956"/>
    </source>
</evidence>
<accession>A0ABQ0C4S8</accession>
<evidence type="ECO:0000256" key="9">
    <source>
        <dbReference type="ARBA" id="ARBA00022605"/>
    </source>
</evidence>
<dbReference type="InterPro" id="IPR036724">
    <property type="entry name" value="Cobalamin-bd_sf"/>
</dbReference>
<feature type="binding site" evidence="22">
    <location>
        <position position="248"/>
    </location>
    <ligand>
        <name>Zn(2+)</name>
        <dbReference type="ChEBI" id="CHEBI:29105"/>
    </ligand>
</feature>
<feature type="binding site" evidence="22">
    <location>
        <position position="311"/>
    </location>
    <ligand>
        <name>Zn(2+)</name>
        <dbReference type="ChEBI" id="CHEBI:29105"/>
    </ligand>
</feature>
<dbReference type="PROSITE" id="PS50970">
    <property type="entry name" value="HCY"/>
    <property type="match status" value="1"/>
</dbReference>
<feature type="domain" description="Hcy-binding" evidence="23">
    <location>
        <begin position="6"/>
        <end position="326"/>
    </location>
</feature>
<comment type="caution">
    <text evidence="28">The sequence shown here is derived from an EMBL/GenBank/DDBJ whole genome shotgun (WGS) entry which is preliminary data.</text>
</comment>
<dbReference type="Gene3D" id="3.20.20.330">
    <property type="entry name" value="Homocysteine-binding-like domain"/>
    <property type="match status" value="1"/>
</dbReference>
<feature type="domain" description="B12-binding" evidence="26">
    <location>
        <begin position="752"/>
        <end position="887"/>
    </location>
</feature>
<dbReference type="Pfam" id="PF00809">
    <property type="entry name" value="Pterin_bind"/>
    <property type="match status" value="1"/>
</dbReference>
<dbReference type="NCBIfam" id="TIGR02082">
    <property type="entry name" value="metH"/>
    <property type="match status" value="1"/>
</dbReference>
<keyword evidence="10 21" id="KW-0846">Cobalamin</keyword>
<dbReference type="InterPro" id="IPR003759">
    <property type="entry name" value="Cbl-bd_cap"/>
</dbReference>
<dbReference type="Gene3D" id="1.10.288.10">
    <property type="entry name" value="Cobalamin-dependent Methionine Synthase, domain 2"/>
    <property type="match status" value="1"/>
</dbReference>
<evidence type="ECO:0000313" key="29">
    <source>
        <dbReference type="Proteomes" id="UP001628193"/>
    </source>
</evidence>